<comment type="caution">
    <text evidence="2">The sequence shown here is derived from an EMBL/GenBank/DDBJ whole genome shotgun (WGS) entry which is preliminary data.</text>
</comment>
<keyword evidence="1" id="KW-0732">Signal</keyword>
<reference evidence="2 3" key="1">
    <citation type="journal article" date="2012" name="BMC Genomics">
        <title>Comparative genomic analysis and phylogenetic position of Theileria equi.</title>
        <authorList>
            <person name="Kappmeyer L.S."/>
            <person name="Thiagarajan M."/>
            <person name="Herndon D.R."/>
            <person name="Ramsay J.D."/>
            <person name="Caler E."/>
            <person name="Djikeng A."/>
            <person name="Gillespie J.J."/>
            <person name="Lau A.O."/>
            <person name="Roalson E.H."/>
            <person name="Silva J.C."/>
            <person name="Silva M.G."/>
            <person name="Suarez C.E."/>
            <person name="Ueti M.W."/>
            <person name="Nene V.M."/>
            <person name="Mealey R.H."/>
            <person name="Knowles D.P."/>
            <person name="Brayton K.A."/>
        </authorList>
    </citation>
    <scope>NUCLEOTIDE SEQUENCE [LARGE SCALE GENOMIC DNA]</scope>
    <source>
        <strain evidence="2 3">WA</strain>
    </source>
</reference>
<protein>
    <recommendedName>
        <fullName evidence="4">Signal peptide-containing protein</fullName>
    </recommendedName>
</protein>
<sequence>MVITQIIILFISIFNNHVSARDCTVDILRPDSYFFNYFYYYYDDIPTRLIVPKENIHITSIKEGDKTIWNAGRGPKCFMLTIRLASDRPILLHISTLSQESSGYNLYKVAGEWRFDLIDTKEKATKALFEQRHIPKNRRIFTLDFFITKEDDQFAVMRFDIFKIPVRFHVPKLAHHATEVVYRRSSLWKATKKDEHCITVASHLKNLEPILICVVISDYNEITVLYFEKKDYFWRKLDPANFETRLKEAFDHVCRYAMEESRGLGDKLGGVEEMMDTS</sequence>
<dbReference type="Proteomes" id="UP000031512">
    <property type="component" value="Unassembled WGS sequence"/>
</dbReference>
<dbReference type="GeneID" id="15805058"/>
<feature type="chain" id="PRO_5003952948" description="Signal peptide-containing protein" evidence="1">
    <location>
        <begin position="21"/>
        <end position="278"/>
    </location>
</feature>
<evidence type="ECO:0000256" key="1">
    <source>
        <dbReference type="SAM" id="SignalP"/>
    </source>
</evidence>
<dbReference type="RefSeq" id="XP_004831701.1">
    <property type="nucleotide sequence ID" value="XM_004831644.1"/>
</dbReference>
<dbReference type="KEGG" id="beq:BEWA_047130"/>
<dbReference type="EMBL" id="ACOU01000007">
    <property type="protein sequence ID" value="EKX72249.1"/>
    <property type="molecule type" value="Genomic_DNA"/>
</dbReference>
<dbReference type="Pfam" id="PF04385">
    <property type="entry name" value="FAINT"/>
    <property type="match status" value="1"/>
</dbReference>
<accession>L1LAI2</accession>
<evidence type="ECO:0000313" key="3">
    <source>
        <dbReference type="Proteomes" id="UP000031512"/>
    </source>
</evidence>
<gene>
    <name evidence="2" type="ORF">BEWA_047130</name>
</gene>
<proteinExistence type="predicted"/>
<evidence type="ECO:0008006" key="4">
    <source>
        <dbReference type="Google" id="ProtNLM"/>
    </source>
</evidence>
<dbReference type="AlphaFoldDB" id="L1LAI2"/>
<dbReference type="VEuPathDB" id="PiroplasmaDB:BEWA_047130"/>
<feature type="signal peptide" evidence="1">
    <location>
        <begin position="1"/>
        <end position="20"/>
    </location>
</feature>
<evidence type="ECO:0000313" key="2">
    <source>
        <dbReference type="EMBL" id="EKX72249.1"/>
    </source>
</evidence>
<name>L1LAI2_THEEQ</name>
<organism evidence="2 3">
    <name type="scientific">Theileria equi strain WA</name>
    <dbReference type="NCBI Taxonomy" id="1537102"/>
    <lineage>
        <taxon>Eukaryota</taxon>
        <taxon>Sar</taxon>
        <taxon>Alveolata</taxon>
        <taxon>Apicomplexa</taxon>
        <taxon>Aconoidasida</taxon>
        <taxon>Piroplasmida</taxon>
        <taxon>Theileriidae</taxon>
        <taxon>Theileria</taxon>
    </lineage>
</organism>
<dbReference type="InterPro" id="IPR007480">
    <property type="entry name" value="DUF529"/>
</dbReference>
<keyword evidence="3" id="KW-1185">Reference proteome</keyword>